<dbReference type="NCBIfam" id="TIGR01764">
    <property type="entry name" value="excise"/>
    <property type="match status" value="1"/>
</dbReference>
<dbReference type="GO" id="GO:0003677">
    <property type="term" value="F:DNA binding"/>
    <property type="evidence" value="ECO:0007669"/>
    <property type="project" value="InterPro"/>
</dbReference>
<feature type="domain" description="Helix-turn-helix" evidence="1">
    <location>
        <begin position="5"/>
        <end position="53"/>
    </location>
</feature>
<evidence type="ECO:0000259" key="1">
    <source>
        <dbReference type="Pfam" id="PF12728"/>
    </source>
</evidence>
<dbReference type="RefSeq" id="WP_142102244.1">
    <property type="nucleotide sequence ID" value="NZ_VFPH01000001.1"/>
</dbReference>
<keyword evidence="3" id="KW-1185">Reference proteome</keyword>
<dbReference type="OrthoDB" id="3789542at2"/>
<organism evidence="2 3">
    <name type="scientific">Pseudonocardia cypriaca</name>
    <dbReference type="NCBI Taxonomy" id="882449"/>
    <lineage>
        <taxon>Bacteria</taxon>
        <taxon>Bacillati</taxon>
        <taxon>Actinomycetota</taxon>
        <taxon>Actinomycetes</taxon>
        <taxon>Pseudonocardiales</taxon>
        <taxon>Pseudonocardiaceae</taxon>
        <taxon>Pseudonocardia</taxon>
    </lineage>
</organism>
<dbReference type="Pfam" id="PF12728">
    <property type="entry name" value="HTH_17"/>
    <property type="match status" value="1"/>
</dbReference>
<evidence type="ECO:0000313" key="3">
    <source>
        <dbReference type="Proteomes" id="UP000319818"/>
    </source>
</evidence>
<reference evidence="2 3" key="1">
    <citation type="submission" date="2019-06" db="EMBL/GenBank/DDBJ databases">
        <title>Sequencing the genomes of 1000 actinobacteria strains.</title>
        <authorList>
            <person name="Klenk H.-P."/>
        </authorList>
    </citation>
    <scope>NUCLEOTIDE SEQUENCE [LARGE SCALE GENOMIC DNA]</scope>
    <source>
        <strain evidence="2 3">DSM 45511</strain>
    </source>
</reference>
<dbReference type="InterPro" id="IPR010093">
    <property type="entry name" value="SinI_DNA-bd"/>
</dbReference>
<proteinExistence type="predicted"/>
<accession>A0A543GJ84</accession>
<name>A0A543GJ84_9PSEU</name>
<dbReference type="AlphaFoldDB" id="A0A543GJ84"/>
<dbReference type="EMBL" id="VFPH01000001">
    <property type="protein sequence ID" value="TQM46148.1"/>
    <property type="molecule type" value="Genomic_DNA"/>
</dbReference>
<gene>
    <name evidence="2" type="ORF">FB388_3554</name>
</gene>
<protein>
    <submittedName>
        <fullName evidence="2">Excisionase family DNA binding protein</fullName>
    </submittedName>
</protein>
<evidence type="ECO:0000313" key="2">
    <source>
        <dbReference type="EMBL" id="TQM46148.1"/>
    </source>
</evidence>
<dbReference type="Proteomes" id="UP000319818">
    <property type="component" value="Unassembled WGS sequence"/>
</dbReference>
<sequence>MERVLLTAEEVAEALHIGRCTVYDLIRTGQLRSFKIGKLRRIPVDALHEYARRMLDEEGDVA</sequence>
<comment type="caution">
    <text evidence="2">The sequence shown here is derived from an EMBL/GenBank/DDBJ whole genome shotgun (WGS) entry which is preliminary data.</text>
</comment>
<dbReference type="InterPro" id="IPR041657">
    <property type="entry name" value="HTH_17"/>
</dbReference>